<protein>
    <submittedName>
        <fullName evidence="1">V-type ATP synthase subunit D</fullName>
        <ecNumber evidence="1">3.6.3.14</ecNumber>
    </submittedName>
</protein>
<proteinExistence type="predicted"/>
<dbReference type="AlphaFoldDB" id="A0A497E3V1"/>
<dbReference type="Proteomes" id="UP000279422">
    <property type="component" value="Unassembled WGS sequence"/>
</dbReference>
<accession>A0A497E3V1</accession>
<dbReference type="EC" id="3.6.3.14" evidence="1"/>
<feature type="non-terminal residue" evidence="1">
    <location>
        <position position="36"/>
    </location>
</feature>
<comment type="caution">
    <text evidence="1">The sequence shown here is derived from an EMBL/GenBank/DDBJ whole genome shotgun (WGS) entry which is preliminary data.</text>
</comment>
<dbReference type="GO" id="GO:0016787">
    <property type="term" value="F:hydrolase activity"/>
    <property type="evidence" value="ECO:0007669"/>
    <property type="project" value="UniProtKB-KW"/>
</dbReference>
<evidence type="ECO:0000313" key="2">
    <source>
        <dbReference type="Proteomes" id="UP000279422"/>
    </source>
</evidence>
<organism evidence="1 2">
    <name type="scientific">Aerophobetes bacterium</name>
    <dbReference type="NCBI Taxonomy" id="2030807"/>
    <lineage>
        <taxon>Bacteria</taxon>
        <taxon>Candidatus Aerophobota</taxon>
    </lineage>
</organism>
<name>A0A497E3V1_UNCAE</name>
<dbReference type="Gene3D" id="1.10.287.3240">
    <property type="match status" value="1"/>
</dbReference>
<sequence>MPQTVQTSPTRMELLRQRQRLQVAQRAHDLLEDKRD</sequence>
<evidence type="ECO:0000313" key="1">
    <source>
        <dbReference type="EMBL" id="RLE07666.1"/>
    </source>
</evidence>
<keyword evidence="1" id="KW-0378">Hydrolase</keyword>
<reference evidence="1 2" key="1">
    <citation type="submission" date="2018-06" db="EMBL/GenBank/DDBJ databases">
        <title>Extensive metabolic versatility and redundancy in microbially diverse, dynamic hydrothermal sediments.</title>
        <authorList>
            <person name="Dombrowski N."/>
            <person name="Teske A."/>
            <person name="Baker B.J."/>
        </authorList>
    </citation>
    <scope>NUCLEOTIDE SEQUENCE [LARGE SCALE GENOMIC DNA]</scope>
    <source>
        <strain evidence="1">B47_G16</strain>
    </source>
</reference>
<gene>
    <name evidence="1" type="ORF">DRJ00_07710</name>
</gene>
<dbReference type="EMBL" id="QMPZ01000150">
    <property type="protein sequence ID" value="RLE07666.1"/>
    <property type="molecule type" value="Genomic_DNA"/>
</dbReference>